<reference evidence="2 3" key="1">
    <citation type="submission" date="2020-01" db="EMBL/GenBank/DDBJ databases">
        <authorList>
            <person name="Deng T."/>
        </authorList>
    </citation>
    <scope>NUCLEOTIDE SEQUENCE [LARGE SCALE GENOMIC DNA]</scope>
    <source>
        <strain evidence="2 3">5221</strain>
    </source>
</reference>
<dbReference type="Gene3D" id="3.30.70.1280">
    <property type="entry name" value="SP0830-like domains"/>
    <property type="match status" value="1"/>
</dbReference>
<evidence type="ECO:0000313" key="3">
    <source>
        <dbReference type="Proteomes" id="UP000469215"/>
    </source>
</evidence>
<dbReference type="PANTHER" id="PTHR36439:SF1">
    <property type="entry name" value="DUF1697 DOMAIN-CONTAINING PROTEIN"/>
    <property type="match status" value="1"/>
</dbReference>
<dbReference type="RefSeq" id="WP_160953205.1">
    <property type="nucleotide sequence ID" value="NZ_WWEQ01000024.1"/>
</dbReference>
<comment type="caution">
    <text evidence="2">The sequence shown here is derived from an EMBL/GenBank/DDBJ whole genome shotgun (WGS) entry which is preliminary data.</text>
</comment>
<dbReference type="AlphaFoldDB" id="A0A6N9H7M7"/>
<dbReference type="PIRSF" id="PIRSF008502">
    <property type="entry name" value="UCP008502"/>
    <property type="match status" value="1"/>
</dbReference>
<feature type="region of interest" description="Disordered" evidence="1">
    <location>
        <begin position="49"/>
        <end position="91"/>
    </location>
</feature>
<protein>
    <submittedName>
        <fullName evidence="2">DUF1697 domain-containing protein</fullName>
    </submittedName>
</protein>
<dbReference type="InterPro" id="IPR012545">
    <property type="entry name" value="DUF1697"/>
</dbReference>
<accession>A0A6N9H7M7</accession>
<keyword evidence="3" id="KW-1185">Reference proteome</keyword>
<evidence type="ECO:0000313" key="2">
    <source>
        <dbReference type="EMBL" id="MYM19776.1"/>
    </source>
</evidence>
<sequence>MSAQRCAFFLRGVNLGRKNTVRMADLRAVAAELGAAEVATHLASGNLLAVPPETAPPTAGAPSTAPPTAGAPSTAPPATSAPRPADQPTPPDAFALALAAALEERCGFAVPVVARGAGELRAALEASPFGAHTREADRDEAREALLFFASAVPEAQRSALDREVQVLARGGEEVWVGERHARIWYANGAHGSRLSQALFERRLGMTVTARNLRTLRAVAARLEA</sequence>
<dbReference type="EMBL" id="WWEQ01000024">
    <property type="protein sequence ID" value="MYM19776.1"/>
    <property type="molecule type" value="Genomic_DNA"/>
</dbReference>
<evidence type="ECO:0000256" key="1">
    <source>
        <dbReference type="SAM" id="MobiDB-lite"/>
    </source>
</evidence>
<dbReference type="SUPFAM" id="SSF160379">
    <property type="entry name" value="SP0830-like"/>
    <property type="match status" value="2"/>
</dbReference>
<dbReference type="Pfam" id="PF08002">
    <property type="entry name" value="DUF1697"/>
    <property type="match status" value="2"/>
</dbReference>
<gene>
    <name evidence="2" type="ORF">GSY69_07285</name>
</gene>
<dbReference type="Proteomes" id="UP000469215">
    <property type="component" value="Unassembled WGS sequence"/>
</dbReference>
<proteinExistence type="predicted"/>
<dbReference type="PANTHER" id="PTHR36439">
    <property type="entry name" value="BLL4334 PROTEIN"/>
    <property type="match status" value="1"/>
</dbReference>
<feature type="compositionally biased region" description="Low complexity" evidence="1">
    <location>
        <begin position="56"/>
        <end position="84"/>
    </location>
</feature>
<organism evidence="2 3">
    <name type="scientific">Brevibacterium rongguiense</name>
    <dbReference type="NCBI Taxonomy" id="2695267"/>
    <lineage>
        <taxon>Bacteria</taxon>
        <taxon>Bacillati</taxon>
        <taxon>Actinomycetota</taxon>
        <taxon>Actinomycetes</taxon>
        <taxon>Micrococcales</taxon>
        <taxon>Brevibacteriaceae</taxon>
        <taxon>Brevibacterium</taxon>
    </lineage>
</organism>
<name>A0A6N9H7M7_9MICO</name>